<dbReference type="STRING" id="1095629.A0A0C9XFL0"/>
<feature type="compositionally biased region" description="Basic and acidic residues" evidence="1">
    <location>
        <begin position="533"/>
        <end position="547"/>
    </location>
</feature>
<keyword evidence="2" id="KW-0472">Membrane</keyword>
<feature type="compositionally biased region" description="Low complexity" evidence="1">
    <location>
        <begin position="624"/>
        <end position="637"/>
    </location>
</feature>
<keyword evidence="2" id="KW-1133">Transmembrane helix</keyword>
<organism evidence="3 4">
    <name type="scientific">Laccaria amethystina LaAM-08-1</name>
    <dbReference type="NCBI Taxonomy" id="1095629"/>
    <lineage>
        <taxon>Eukaryota</taxon>
        <taxon>Fungi</taxon>
        <taxon>Dikarya</taxon>
        <taxon>Basidiomycota</taxon>
        <taxon>Agaricomycotina</taxon>
        <taxon>Agaricomycetes</taxon>
        <taxon>Agaricomycetidae</taxon>
        <taxon>Agaricales</taxon>
        <taxon>Agaricineae</taxon>
        <taxon>Hydnangiaceae</taxon>
        <taxon>Laccaria</taxon>
    </lineage>
</organism>
<evidence type="ECO:0000256" key="2">
    <source>
        <dbReference type="SAM" id="Phobius"/>
    </source>
</evidence>
<feature type="region of interest" description="Disordered" evidence="1">
    <location>
        <begin position="210"/>
        <end position="260"/>
    </location>
</feature>
<keyword evidence="2" id="KW-0812">Transmembrane</keyword>
<feature type="compositionally biased region" description="Low complexity" evidence="1">
    <location>
        <begin position="373"/>
        <end position="393"/>
    </location>
</feature>
<feature type="compositionally biased region" description="Basic and acidic residues" evidence="1">
    <location>
        <begin position="221"/>
        <end position="247"/>
    </location>
</feature>
<proteinExistence type="predicted"/>
<dbReference type="AlphaFoldDB" id="A0A0C9XFL0"/>
<dbReference type="OrthoDB" id="3255922at2759"/>
<accession>A0A0C9XFL0</accession>
<evidence type="ECO:0000256" key="1">
    <source>
        <dbReference type="SAM" id="MobiDB-lite"/>
    </source>
</evidence>
<feature type="compositionally biased region" description="Basic and acidic residues" evidence="1">
    <location>
        <begin position="695"/>
        <end position="708"/>
    </location>
</feature>
<feature type="compositionally biased region" description="Polar residues" evidence="1">
    <location>
        <begin position="745"/>
        <end position="754"/>
    </location>
</feature>
<feature type="region of interest" description="Disordered" evidence="1">
    <location>
        <begin position="510"/>
        <end position="843"/>
    </location>
</feature>
<feature type="region of interest" description="Disordered" evidence="1">
    <location>
        <begin position="297"/>
        <end position="442"/>
    </location>
</feature>
<feature type="compositionally biased region" description="Polar residues" evidence="1">
    <location>
        <begin position="568"/>
        <end position="579"/>
    </location>
</feature>
<evidence type="ECO:0000313" key="3">
    <source>
        <dbReference type="EMBL" id="KIK00404.1"/>
    </source>
</evidence>
<name>A0A0C9XFL0_9AGAR</name>
<feature type="region of interest" description="Disordered" evidence="1">
    <location>
        <begin position="890"/>
        <end position="939"/>
    </location>
</feature>
<reference evidence="3 4" key="1">
    <citation type="submission" date="2014-04" db="EMBL/GenBank/DDBJ databases">
        <authorList>
            <consortium name="DOE Joint Genome Institute"/>
            <person name="Kuo A."/>
            <person name="Kohler A."/>
            <person name="Nagy L.G."/>
            <person name="Floudas D."/>
            <person name="Copeland A."/>
            <person name="Barry K.W."/>
            <person name="Cichocki N."/>
            <person name="Veneault-Fourrey C."/>
            <person name="LaButti K."/>
            <person name="Lindquist E.A."/>
            <person name="Lipzen A."/>
            <person name="Lundell T."/>
            <person name="Morin E."/>
            <person name="Murat C."/>
            <person name="Sun H."/>
            <person name="Tunlid A."/>
            <person name="Henrissat B."/>
            <person name="Grigoriev I.V."/>
            <person name="Hibbett D.S."/>
            <person name="Martin F."/>
            <person name="Nordberg H.P."/>
            <person name="Cantor M.N."/>
            <person name="Hua S.X."/>
        </authorList>
    </citation>
    <scope>NUCLEOTIDE SEQUENCE [LARGE SCALE GENOMIC DNA]</scope>
    <source>
        <strain evidence="3 4">LaAM-08-1</strain>
    </source>
</reference>
<keyword evidence="4" id="KW-1185">Reference proteome</keyword>
<feature type="compositionally biased region" description="Polar residues" evidence="1">
    <location>
        <begin position="394"/>
        <end position="403"/>
    </location>
</feature>
<dbReference type="Proteomes" id="UP000054477">
    <property type="component" value="Unassembled WGS sequence"/>
</dbReference>
<feature type="compositionally biased region" description="Basic and acidic residues" evidence="1">
    <location>
        <begin position="770"/>
        <end position="782"/>
    </location>
</feature>
<sequence length="939" mass="105186">MPLKCLRKTSIELYFKIACASIYIIYELIYLIKAAELIFVHSLRRCTFQTLPEWHRLIKGAPPRCRVRKCNNLGPTRIGSVMLRIANDHHHVCFGLSYILDWLKIRCQATLIPKMDLGFRSQPAQQAQILYPSRPQPPKAPILASNHNINVAYDPSRRQSITQFSIYPTGANPTTFIYEQSTCSKSDTVSSSDSESTTMTFSPARSIDSTIALKSPVDPESFERRFDERTPTPAPRRDSFSLRDRNHPSVPRQDPQFALSESDADELDRIARVNAQYNSVSSASYYTSSADTIRDEDVHRSSVPHLVDSRGSQGSQARNVPQPTYSNSFVNHSPEELQSSLNVQYTGNGGHAPSTFFPDSDVDRRVSQNPPYQQSDSSSSTEETQSWDSESTQRQSPTLTRQTGPPVPASAYPHPGYHISRPPGSRDYPSPESSNSRHPDHRQVVDNLPASVQSAPLSRQRSSYAENRTSVVVPWPETNISPSVYESRNHVEFPPLSDSRRHEEYRRDVHYDHSPIPPSSTESVRVYSQLASESRRHQEPVARRSTDQGRVNSGISHRDSTFLRERVLSTSYNVAPSNHSPTRPGRSSGDSRRDSRVTPLDVPEGQSSTSRRKDSRSLDLVQASSPTSHSPTTRRSSVMFAAAPSRPELPPLDMQAISGNERSGDRQRTRTNSVSYQARPVDLQRQRSSDVPNPDPHHDQSRRPRHPDVAAVRNSAYEPEARSQGRYSARLSMSYPAPSGGGQRPSPSQATPTDARTRPPFPEPRVAAPEPHRRLSDGDRPSTDTPVYPRSATPYERSSGSSRNAAVAVPSAYHPPHAHHEHLRRFSDGDQSIPPRLLSSGRNSAPIGRSVRWMDNLVCPSPVIANQRKKGWFNRRGDQLWTNDGQYKAADEGEEYPPHLDDYPEPGQGWMNEEGTRIDLGHRRIPKPPLRSALKQSRG</sequence>
<feature type="compositionally biased region" description="Basic and acidic residues" evidence="1">
    <location>
        <begin position="556"/>
        <end position="567"/>
    </location>
</feature>
<feature type="transmembrane region" description="Helical" evidence="2">
    <location>
        <begin position="13"/>
        <end position="32"/>
    </location>
</feature>
<gene>
    <name evidence="3" type="ORF">K443DRAFT_132692</name>
</gene>
<protein>
    <submittedName>
        <fullName evidence="3">Uncharacterized protein</fullName>
    </submittedName>
</protein>
<dbReference type="HOGENOM" id="CLU_330384_0_0_1"/>
<feature type="compositionally biased region" description="Polar residues" evidence="1">
    <location>
        <begin position="310"/>
        <end position="346"/>
    </location>
</feature>
<dbReference type="EMBL" id="KN838626">
    <property type="protein sequence ID" value="KIK00404.1"/>
    <property type="molecule type" value="Genomic_DNA"/>
</dbReference>
<evidence type="ECO:0000313" key="4">
    <source>
        <dbReference type="Proteomes" id="UP000054477"/>
    </source>
</evidence>
<reference evidence="4" key="2">
    <citation type="submission" date="2015-01" db="EMBL/GenBank/DDBJ databases">
        <title>Evolutionary Origins and Diversification of the Mycorrhizal Mutualists.</title>
        <authorList>
            <consortium name="DOE Joint Genome Institute"/>
            <consortium name="Mycorrhizal Genomics Consortium"/>
            <person name="Kohler A."/>
            <person name="Kuo A."/>
            <person name="Nagy L.G."/>
            <person name="Floudas D."/>
            <person name="Copeland A."/>
            <person name="Barry K.W."/>
            <person name="Cichocki N."/>
            <person name="Veneault-Fourrey C."/>
            <person name="LaButti K."/>
            <person name="Lindquist E.A."/>
            <person name="Lipzen A."/>
            <person name="Lundell T."/>
            <person name="Morin E."/>
            <person name="Murat C."/>
            <person name="Riley R."/>
            <person name="Ohm R."/>
            <person name="Sun H."/>
            <person name="Tunlid A."/>
            <person name="Henrissat B."/>
            <person name="Grigoriev I.V."/>
            <person name="Hibbett D.S."/>
            <person name="Martin F."/>
        </authorList>
    </citation>
    <scope>NUCLEOTIDE SEQUENCE [LARGE SCALE GENOMIC DNA]</scope>
    <source>
        <strain evidence="4">LaAM-08-1</strain>
    </source>
</reference>